<dbReference type="OrthoDB" id="3944128at2759"/>
<name>A0A8H4N0N3_9PEZI</name>
<reference evidence="2" key="1">
    <citation type="submission" date="2020-04" db="EMBL/GenBank/DDBJ databases">
        <title>Genome Assembly and Annotation of Botryosphaeria dothidea sdau 11-99, a Latent Pathogen of Apple Fruit Ring Rot in China.</title>
        <authorList>
            <person name="Yu C."/>
            <person name="Diao Y."/>
            <person name="Lu Q."/>
            <person name="Zhao J."/>
            <person name="Cui S."/>
            <person name="Peng C."/>
            <person name="He B."/>
            <person name="Liu H."/>
        </authorList>
    </citation>
    <scope>NUCLEOTIDE SEQUENCE [LARGE SCALE GENOMIC DNA]</scope>
    <source>
        <strain evidence="2">Sdau11-99</strain>
    </source>
</reference>
<dbReference type="AlphaFoldDB" id="A0A8H4N0N3"/>
<organism evidence="2 3">
    <name type="scientific">Botryosphaeria dothidea</name>
    <dbReference type="NCBI Taxonomy" id="55169"/>
    <lineage>
        <taxon>Eukaryota</taxon>
        <taxon>Fungi</taxon>
        <taxon>Dikarya</taxon>
        <taxon>Ascomycota</taxon>
        <taxon>Pezizomycotina</taxon>
        <taxon>Dothideomycetes</taxon>
        <taxon>Dothideomycetes incertae sedis</taxon>
        <taxon>Botryosphaeriales</taxon>
        <taxon>Botryosphaeriaceae</taxon>
        <taxon>Botryosphaeria</taxon>
    </lineage>
</organism>
<feature type="compositionally biased region" description="Polar residues" evidence="1">
    <location>
        <begin position="384"/>
        <end position="396"/>
    </location>
</feature>
<feature type="region of interest" description="Disordered" evidence="1">
    <location>
        <begin position="366"/>
        <end position="419"/>
    </location>
</feature>
<evidence type="ECO:0000256" key="1">
    <source>
        <dbReference type="SAM" id="MobiDB-lite"/>
    </source>
</evidence>
<protein>
    <submittedName>
        <fullName evidence="2">Uncharacterized protein</fullName>
    </submittedName>
</protein>
<evidence type="ECO:0000313" key="3">
    <source>
        <dbReference type="Proteomes" id="UP000572817"/>
    </source>
</evidence>
<dbReference type="Proteomes" id="UP000572817">
    <property type="component" value="Unassembled WGS sequence"/>
</dbReference>
<evidence type="ECO:0000313" key="2">
    <source>
        <dbReference type="EMBL" id="KAF4306384.1"/>
    </source>
</evidence>
<proteinExistence type="predicted"/>
<dbReference type="EMBL" id="WWBZ02000033">
    <property type="protein sequence ID" value="KAF4306384.1"/>
    <property type="molecule type" value="Genomic_DNA"/>
</dbReference>
<keyword evidence="3" id="KW-1185">Reference proteome</keyword>
<gene>
    <name evidence="2" type="ORF">GTA08_BOTSDO05429</name>
</gene>
<comment type="caution">
    <text evidence="2">The sequence shown here is derived from an EMBL/GenBank/DDBJ whole genome shotgun (WGS) entry which is preliminary data.</text>
</comment>
<sequence>MSVDTSAWSYIPDPAYGSWMRPLAKTQVPTSQISVLPEFIQCLPSWADYHDGWMTYLFNTTFPPKTTVTTVSIKNPTKVPFSTLCDNIPRAPSWVSEYLEREATITQAPGSIGPFTTNTVPVPNCTITADECIRVSKQWRPGSLVDSGLMLPGSGPCQNYENCDSCQIHGRSVELMYWPASTGAESLCAGNGSAVKPIAIHSGPSTMVRGSLTLTSPSVYLSFGYLFAVSKTQDMPPCGQPTSDMVVSMPPESLSSIRTEARRGADGSWTTMAATRLFDFADFNTVPKEAYQGMSRCWSEAEKGNHCTAVYDDYQPHLIIPDSVKALVPFWENCNPGLEGALGPLIPLTGVNEILPATFSTVAESSVPQQSTARPSMFPAATPSELTSSTKMSPGVSSEAAPKKTSFGDYTDPVSGDCI</sequence>
<accession>A0A8H4N0N3</accession>